<evidence type="ECO:0000313" key="4">
    <source>
        <dbReference type="Proteomes" id="UP000316253"/>
    </source>
</evidence>
<comment type="caution">
    <text evidence="3">The sequence shown here is derived from an EMBL/GenBank/DDBJ whole genome shotgun (WGS) entry which is preliminary data.</text>
</comment>
<dbReference type="Proteomes" id="UP000316253">
    <property type="component" value="Unassembled WGS sequence"/>
</dbReference>
<dbReference type="PANTHER" id="PTHR44068:SF11">
    <property type="entry name" value="GERANYL DIPHOSPHATE 2-C-METHYLTRANSFERASE"/>
    <property type="match status" value="1"/>
</dbReference>
<dbReference type="InterPro" id="IPR029063">
    <property type="entry name" value="SAM-dependent_MTases_sf"/>
</dbReference>
<evidence type="ECO:0000313" key="3">
    <source>
        <dbReference type="EMBL" id="TSC66412.1"/>
    </source>
</evidence>
<dbReference type="GO" id="GO:0008757">
    <property type="term" value="F:S-adenosylmethionine-dependent methyltransferase activity"/>
    <property type="evidence" value="ECO:0007669"/>
    <property type="project" value="InterPro"/>
</dbReference>
<dbReference type="Gene3D" id="3.40.50.150">
    <property type="entry name" value="Vaccinia Virus protein VP39"/>
    <property type="match status" value="1"/>
</dbReference>
<sequence>MKLILPRKEHLTALKYEYIDSTIDQYYRPVQGHLMRKRLTQAMALIPNVKVDRILDVGYGGGQFIPTLAQISKEPIYGIDTLPQPERVAKILKQEGYATDLIEGSVFKMPYKDNYFDGLVCISVMEHFEGDELWKATQEMLRVLKPGGWLVIGSPVKNPMTDFIIDHFLGFKPDDIHPSGHKQIIAGIEKITPIDKLTHFFWWMPLDWSLYFCARIIKTNK</sequence>
<accession>A0A554JDE4</accession>
<dbReference type="SUPFAM" id="SSF53335">
    <property type="entry name" value="S-adenosyl-L-methionine-dependent methyltransferases"/>
    <property type="match status" value="1"/>
</dbReference>
<evidence type="ECO:0000256" key="1">
    <source>
        <dbReference type="ARBA" id="ARBA00022679"/>
    </source>
</evidence>
<dbReference type="Pfam" id="PF08241">
    <property type="entry name" value="Methyltransf_11"/>
    <property type="match status" value="1"/>
</dbReference>
<dbReference type="PANTHER" id="PTHR44068">
    <property type="entry name" value="ZGC:194242"/>
    <property type="match status" value="1"/>
</dbReference>
<feature type="domain" description="Methyltransferase type 11" evidence="2">
    <location>
        <begin position="55"/>
        <end position="152"/>
    </location>
</feature>
<keyword evidence="3" id="KW-0489">Methyltransferase</keyword>
<dbReference type="CDD" id="cd02440">
    <property type="entry name" value="AdoMet_MTases"/>
    <property type="match status" value="1"/>
</dbReference>
<organism evidence="3 4">
    <name type="scientific">Candidatus Berkelbacteria bacterium Gr01-1014_85</name>
    <dbReference type="NCBI Taxonomy" id="2017150"/>
    <lineage>
        <taxon>Bacteria</taxon>
        <taxon>Candidatus Berkelbacteria</taxon>
    </lineage>
</organism>
<protein>
    <submittedName>
        <fullName evidence="3">SAM-dependent methyltransferase, ubiE/COQ5 family</fullName>
    </submittedName>
</protein>
<dbReference type="EMBL" id="VMFD01000007">
    <property type="protein sequence ID" value="TSC66412.1"/>
    <property type="molecule type" value="Genomic_DNA"/>
</dbReference>
<reference evidence="3 4" key="1">
    <citation type="submission" date="2017-08" db="EMBL/GenBank/DDBJ databases">
        <title>Mechanisms for carbon and nitrogen cycling indicate functional differentiation within the Candidate Phyla Radiation.</title>
        <authorList>
            <person name="Danczak R.E."/>
            <person name="Johnston M.D."/>
            <person name="Kenah C."/>
            <person name="Slattery M."/>
            <person name="Wrighton K.C."/>
            <person name="Wilkins M.J."/>
        </authorList>
    </citation>
    <scope>NUCLEOTIDE SEQUENCE [LARGE SCALE GENOMIC DNA]</scope>
    <source>
        <strain evidence="3">Gr01-1014_85</strain>
    </source>
</reference>
<dbReference type="InterPro" id="IPR013216">
    <property type="entry name" value="Methyltransf_11"/>
</dbReference>
<name>A0A554JDE4_9BACT</name>
<proteinExistence type="predicted"/>
<dbReference type="AlphaFoldDB" id="A0A554JDE4"/>
<dbReference type="GO" id="GO:0032259">
    <property type="term" value="P:methylation"/>
    <property type="evidence" value="ECO:0007669"/>
    <property type="project" value="UniProtKB-KW"/>
</dbReference>
<evidence type="ECO:0000259" key="2">
    <source>
        <dbReference type="Pfam" id="PF08241"/>
    </source>
</evidence>
<dbReference type="InterPro" id="IPR050447">
    <property type="entry name" value="Erg6_SMT_methyltransf"/>
</dbReference>
<gene>
    <name evidence="3" type="ORF">CEO22_99</name>
</gene>
<keyword evidence="1 3" id="KW-0808">Transferase</keyword>